<dbReference type="SUPFAM" id="SSF51445">
    <property type="entry name" value="(Trans)glycosidases"/>
    <property type="match status" value="1"/>
</dbReference>
<dbReference type="InterPro" id="IPR017853">
    <property type="entry name" value="GH"/>
</dbReference>
<dbReference type="InterPro" id="IPR013780">
    <property type="entry name" value="Glyco_hydro_b"/>
</dbReference>
<sequence>MLMRILIPFIILSCIVCCRTKELRIPDQPGLSHLASPVFLKSDTTWVDLKDYFLYPEKIKKIIPFAGVKLYWDKTASTLGVIAGDSGVLLSGMNIRYEGYDYQIPVMRPNPDAGFYIGTDEVRGDTFFLQSTSPVIDWAVYFQNYKLAENFLSCTEKRVGIVLPEAARQLKYGELRIWARDSFSISNAIIIPLRRGKLITEVGQLNDTDKRTTVIYGLEVKELATPDTGFIADSMNPAYSNIEVAAIGQKMVEGYFKDLGINTLYLFPKASADSLSADLRKLELEARRCRLTVVVTDSLAGLDRFVFDKATAVFARSNTGFEILAQALNATFQDAENDYLGIHYSGNGEAPRFVTRTDEFSLLPVQSERQDTVYRKLVQFLAFNVTIPGIPMIGEGDEIGWPKKEGILGQGEEWTDEQLNVKSKLSALNQLRGEHMALLYGDFIPLRVEKQIYAYIRSFFGKNVLVVFNKGKETVSLKLDLPEMKREENFSSLFGNRFSYDNSKIILDVPAYGVEIIYN</sequence>
<dbReference type="RefSeq" id="WP_118107214.1">
    <property type="nucleotide sequence ID" value="NZ_QRYW01000004.1"/>
</dbReference>
<name>A0A412WRS9_9BACT</name>
<dbReference type="EMBL" id="QRYW01000004">
    <property type="protein sequence ID" value="RGV29994.1"/>
    <property type="molecule type" value="Genomic_DNA"/>
</dbReference>
<dbReference type="Proteomes" id="UP000283426">
    <property type="component" value="Unassembled WGS sequence"/>
</dbReference>
<proteinExistence type="predicted"/>
<evidence type="ECO:0000313" key="1">
    <source>
        <dbReference type="EMBL" id="RGV29994.1"/>
    </source>
</evidence>
<gene>
    <name evidence="1" type="ORF">DWW24_02430</name>
</gene>
<dbReference type="Gene3D" id="3.20.20.80">
    <property type="entry name" value="Glycosidases"/>
    <property type="match status" value="1"/>
</dbReference>
<dbReference type="AlphaFoldDB" id="A0A412WRS9"/>
<organism evidence="1 2">
    <name type="scientific">Odoribacter splanchnicus</name>
    <dbReference type="NCBI Taxonomy" id="28118"/>
    <lineage>
        <taxon>Bacteria</taxon>
        <taxon>Pseudomonadati</taxon>
        <taxon>Bacteroidota</taxon>
        <taxon>Bacteroidia</taxon>
        <taxon>Bacteroidales</taxon>
        <taxon>Odoribacteraceae</taxon>
        <taxon>Odoribacter</taxon>
    </lineage>
</organism>
<dbReference type="Gene3D" id="2.60.40.1180">
    <property type="entry name" value="Golgi alpha-mannosidase II"/>
    <property type="match status" value="1"/>
</dbReference>
<comment type="caution">
    <text evidence="1">The sequence shown here is derived from an EMBL/GenBank/DDBJ whole genome shotgun (WGS) entry which is preliminary data.</text>
</comment>
<evidence type="ECO:0000313" key="2">
    <source>
        <dbReference type="Proteomes" id="UP000283426"/>
    </source>
</evidence>
<protein>
    <submittedName>
        <fullName evidence="1">Uncharacterized protein</fullName>
    </submittedName>
</protein>
<accession>A0A412WRS9</accession>
<reference evidence="1 2" key="1">
    <citation type="submission" date="2018-08" db="EMBL/GenBank/DDBJ databases">
        <title>A genome reference for cultivated species of the human gut microbiota.</title>
        <authorList>
            <person name="Zou Y."/>
            <person name="Xue W."/>
            <person name="Luo G."/>
        </authorList>
    </citation>
    <scope>NUCLEOTIDE SEQUENCE [LARGE SCALE GENOMIC DNA]</scope>
    <source>
        <strain evidence="1 2">AF14-6AC</strain>
    </source>
</reference>